<comment type="caution">
    <text evidence="8">The sequence shown here is derived from an EMBL/GenBank/DDBJ whole genome shotgun (WGS) entry which is preliminary data.</text>
</comment>
<dbReference type="GO" id="GO:0000160">
    <property type="term" value="P:phosphorelay signal transduction system"/>
    <property type="evidence" value="ECO:0007669"/>
    <property type="project" value="InterPro"/>
</dbReference>
<evidence type="ECO:0000256" key="5">
    <source>
        <dbReference type="PROSITE-ProRule" id="PRU00169"/>
    </source>
</evidence>
<dbReference type="InterPro" id="IPR016032">
    <property type="entry name" value="Sig_transdc_resp-reg_C-effctor"/>
</dbReference>
<dbReference type="InterPro" id="IPR058245">
    <property type="entry name" value="NreC/VraR/RcsB-like_REC"/>
</dbReference>
<dbReference type="EMBL" id="JACPNR010000011">
    <property type="protein sequence ID" value="MBI2679019.1"/>
    <property type="molecule type" value="Genomic_DNA"/>
</dbReference>
<dbReference type="Pfam" id="PF00072">
    <property type="entry name" value="Response_reg"/>
    <property type="match status" value="1"/>
</dbReference>
<dbReference type="Pfam" id="PF00196">
    <property type="entry name" value="GerE"/>
    <property type="match status" value="1"/>
</dbReference>
<name>A0A932EQ85_9BACT</name>
<organism evidence="8 9">
    <name type="scientific">Candidatus Korobacter versatilis</name>
    <dbReference type="NCBI Taxonomy" id="658062"/>
    <lineage>
        <taxon>Bacteria</taxon>
        <taxon>Pseudomonadati</taxon>
        <taxon>Acidobacteriota</taxon>
        <taxon>Terriglobia</taxon>
        <taxon>Terriglobales</taxon>
        <taxon>Candidatus Korobacteraceae</taxon>
        <taxon>Candidatus Korobacter</taxon>
    </lineage>
</organism>
<dbReference type="PANTHER" id="PTHR43214">
    <property type="entry name" value="TWO-COMPONENT RESPONSE REGULATOR"/>
    <property type="match status" value="1"/>
</dbReference>
<evidence type="ECO:0000259" key="7">
    <source>
        <dbReference type="PROSITE" id="PS50110"/>
    </source>
</evidence>
<keyword evidence="2" id="KW-0805">Transcription regulation</keyword>
<dbReference type="PROSITE" id="PS50043">
    <property type="entry name" value="HTH_LUXR_2"/>
    <property type="match status" value="1"/>
</dbReference>
<evidence type="ECO:0000256" key="1">
    <source>
        <dbReference type="ARBA" id="ARBA00022553"/>
    </source>
</evidence>
<accession>A0A932EQ85</accession>
<dbReference type="SMART" id="SM00421">
    <property type="entry name" value="HTH_LUXR"/>
    <property type="match status" value="1"/>
</dbReference>
<evidence type="ECO:0000256" key="2">
    <source>
        <dbReference type="ARBA" id="ARBA00023015"/>
    </source>
</evidence>
<feature type="domain" description="Response regulatory" evidence="7">
    <location>
        <begin position="2"/>
        <end position="118"/>
    </location>
</feature>
<dbReference type="Proteomes" id="UP000779809">
    <property type="component" value="Unassembled WGS sequence"/>
</dbReference>
<feature type="modified residue" description="4-aspartylphosphate" evidence="5">
    <location>
        <position position="53"/>
    </location>
</feature>
<keyword evidence="4" id="KW-0804">Transcription</keyword>
<dbReference type="CDD" id="cd17535">
    <property type="entry name" value="REC_NarL-like"/>
    <property type="match status" value="1"/>
</dbReference>
<dbReference type="PROSITE" id="PS00622">
    <property type="entry name" value="HTH_LUXR_1"/>
    <property type="match status" value="1"/>
</dbReference>
<dbReference type="PRINTS" id="PR00038">
    <property type="entry name" value="HTHLUXR"/>
</dbReference>
<dbReference type="SUPFAM" id="SSF52172">
    <property type="entry name" value="CheY-like"/>
    <property type="match status" value="1"/>
</dbReference>
<dbReference type="InterPro" id="IPR011006">
    <property type="entry name" value="CheY-like_superfamily"/>
</dbReference>
<proteinExistence type="predicted"/>
<keyword evidence="1 5" id="KW-0597">Phosphoprotein</keyword>
<dbReference type="SMART" id="SM00448">
    <property type="entry name" value="REC"/>
    <property type="match status" value="1"/>
</dbReference>
<evidence type="ECO:0000256" key="3">
    <source>
        <dbReference type="ARBA" id="ARBA00023125"/>
    </source>
</evidence>
<gene>
    <name evidence="8" type="ORF">HYX28_09580</name>
</gene>
<evidence type="ECO:0000313" key="8">
    <source>
        <dbReference type="EMBL" id="MBI2679019.1"/>
    </source>
</evidence>
<dbReference type="GO" id="GO:0003677">
    <property type="term" value="F:DNA binding"/>
    <property type="evidence" value="ECO:0007669"/>
    <property type="project" value="UniProtKB-KW"/>
</dbReference>
<dbReference type="InterPro" id="IPR000792">
    <property type="entry name" value="Tscrpt_reg_LuxR_C"/>
</dbReference>
<feature type="domain" description="HTH luxR-type" evidence="6">
    <location>
        <begin position="145"/>
        <end position="210"/>
    </location>
</feature>
<dbReference type="AlphaFoldDB" id="A0A932EQ85"/>
<dbReference type="SUPFAM" id="SSF46894">
    <property type="entry name" value="C-terminal effector domain of the bipartite response regulators"/>
    <property type="match status" value="1"/>
</dbReference>
<keyword evidence="3" id="KW-0238">DNA-binding</keyword>
<dbReference type="InterPro" id="IPR039420">
    <property type="entry name" value="WalR-like"/>
</dbReference>
<evidence type="ECO:0000313" key="9">
    <source>
        <dbReference type="Proteomes" id="UP000779809"/>
    </source>
</evidence>
<sequence>MKCLLVDDHTLFRQGVRRLLESESDFEVVGEAADGGAAVERAKELKPDVVLMDIGMPGLSSFEAARHIRKNRPETKVLFLTMYEDEDYLVQCLEVGAAGYVLKDTPAPQLLTAVKDVYKGGKYLSSQVLGKLVEDFRARVRDAKMRPRMSTLTPREREILKLLAEGNSVKEIAVLLGLSVKTIEAHKFNLMRKLDIHNKAQLVTYAIQKKIIKIPVNQ</sequence>
<evidence type="ECO:0000259" key="6">
    <source>
        <dbReference type="PROSITE" id="PS50043"/>
    </source>
</evidence>
<dbReference type="GO" id="GO:0006355">
    <property type="term" value="P:regulation of DNA-templated transcription"/>
    <property type="evidence" value="ECO:0007669"/>
    <property type="project" value="InterPro"/>
</dbReference>
<dbReference type="Gene3D" id="3.40.50.2300">
    <property type="match status" value="1"/>
</dbReference>
<dbReference type="InterPro" id="IPR001789">
    <property type="entry name" value="Sig_transdc_resp-reg_receiver"/>
</dbReference>
<protein>
    <submittedName>
        <fullName evidence="8">Response regulator transcription factor</fullName>
    </submittedName>
</protein>
<dbReference type="PANTHER" id="PTHR43214:SF41">
    <property type="entry name" value="NITRATE_NITRITE RESPONSE REGULATOR PROTEIN NARP"/>
    <property type="match status" value="1"/>
</dbReference>
<reference evidence="8" key="1">
    <citation type="submission" date="2020-07" db="EMBL/GenBank/DDBJ databases">
        <title>Huge and variable diversity of episymbiotic CPR bacteria and DPANN archaea in groundwater ecosystems.</title>
        <authorList>
            <person name="He C.Y."/>
            <person name="Keren R."/>
            <person name="Whittaker M."/>
            <person name="Farag I.F."/>
            <person name="Doudna J."/>
            <person name="Cate J.H.D."/>
            <person name="Banfield J.F."/>
        </authorList>
    </citation>
    <scope>NUCLEOTIDE SEQUENCE</scope>
    <source>
        <strain evidence="8">NC_groundwater_580_Pr5_B-0.1um_64_19</strain>
    </source>
</reference>
<evidence type="ECO:0000256" key="4">
    <source>
        <dbReference type="ARBA" id="ARBA00023163"/>
    </source>
</evidence>
<dbReference type="PROSITE" id="PS50110">
    <property type="entry name" value="RESPONSE_REGULATORY"/>
    <property type="match status" value="1"/>
</dbReference>
<dbReference type="CDD" id="cd06170">
    <property type="entry name" value="LuxR_C_like"/>
    <property type="match status" value="1"/>
</dbReference>